<dbReference type="InterPro" id="IPR041614">
    <property type="entry name" value="DprA_WH"/>
</dbReference>
<dbReference type="AlphaFoldDB" id="A0A2T4VXX5"/>
<evidence type="ECO:0000259" key="3">
    <source>
        <dbReference type="Pfam" id="PF17782"/>
    </source>
</evidence>
<evidence type="ECO:0000313" key="4">
    <source>
        <dbReference type="EMBL" id="PTL86624.1"/>
    </source>
</evidence>
<dbReference type="Pfam" id="PF02481">
    <property type="entry name" value="DNA_processg_A"/>
    <property type="match status" value="1"/>
</dbReference>
<dbReference type="GO" id="GO:0009294">
    <property type="term" value="P:DNA-mediated transformation"/>
    <property type="evidence" value="ECO:0007669"/>
    <property type="project" value="InterPro"/>
</dbReference>
<dbReference type="Gene3D" id="1.10.10.10">
    <property type="entry name" value="Winged helix-like DNA-binding domain superfamily/Winged helix DNA-binding domain"/>
    <property type="match status" value="1"/>
</dbReference>
<evidence type="ECO:0000256" key="1">
    <source>
        <dbReference type="ARBA" id="ARBA00006525"/>
    </source>
</evidence>
<evidence type="ECO:0000259" key="2">
    <source>
        <dbReference type="Pfam" id="PF02481"/>
    </source>
</evidence>
<dbReference type="Pfam" id="PF21102">
    <property type="entry name" value="DprA_N"/>
    <property type="match status" value="1"/>
</dbReference>
<dbReference type="Pfam" id="PF17782">
    <property type="entry name" value="WHD_DprA"/>
    <property type="match status" value="1"/>
</dbReference>
<organism evidence="4 5">
    <name type="scientific">Candidatus Liberibacter europaeus</name>
    <dbReference type="NCBI Taxonomy" id="744859"/>
    <lineage>
        <taxon>Bacteria</taxon>
        <taxon>Pseudomonadati</taxon>
        <taxon>Pseudomonadota</taxon>
        <taxon>Alphaproteobacteria</taxon>
        <taxon>Hyphomicrobiales</taxon>
        <taxon>Rhizobiaceae</taxon>
        <taxon>Liberibacter</taxon>
    </lineage>
</organism>
<evidence type="ECO:0000313" key="5">
    <source>
        <dbReference type="Proteomes" id="UP000240811"/>
    </source>
</evidence>
<comment type="similarity">
    <text evidence="1">Belongs to the DprA/Smf family.</text>
</comment>
<reference evidence="5" key="1">
    <citation type="submission" date="2018-02" db="EMBL/GenBank/DDBJ databases">
        <title>Genome sequence of Candidatus Liberibacter europaeus.</title>
        <authorList>
            <person name="Frampton R.A."/>
            <person name="Thompson S.M."/>
            <person name="David C."/>
            <person name="Addison S.M."/>
            <person name="Smith G.R."/>
        </authorList>
    </citation>
    <scope>NUCLEOTIDE SEQUENCE [LARGE SCALE GENOMIC DNA]</scope>
</reference>
<dbReference type="PANTHER" id="PTHR43022">
    <property type="entry name" value="PROTEIN SMF"/>
    <property type="match status" value="1"/>
</dbReference>
<dbReference type="EMBL" id="PSQJ01000002">
    <property type="protein sequence ID" value="PTL86624.1"/>
    <property type="molecule type" value="Genomic_DNA"/>
</dbReference>
<dbReference type="Proteomes" id="UP000240811">
    <property type="component" value="Unassembled WGS sequence"/>
</dbReference>
<dbReference type="InterPro" id="IPR057666">
    <property type="entry name" value="DrpA_SLOG"/>
</dbReference>
<sequence>MNINSKKRGVQLTYEQKISWLRLIRSDNVGPLTFRDMINYFGSAEQAIEMIPELSRKGGNTKKIRVCSREEAEREIEIAESFGANFVFLSESNYPPALRYIDYPPPILAVKGNIQIASTKPSVGIVGTRNPSISGIKFTEKIAQEIGMEGYTIVSGLAIGIDTAAHRASLKTGTIVVMAGGLDRAYPPENLNILEEIWNNEGVAVSEMPFGLEPRAHDFPRRNRIIAGIGLGLIVIEAAKRSGSLITSRLAGEFGRLVFAVPGSPLDPRCEGTNQLIKDGAILITSSCDVLQMLQPQIEKNFFSSPCYSNPVTDIKITNYPECNQDERMKISQSLNNVPIHVDDIIHHTGIDAPIVYLVLLELDLAGRLCHHPGGMVSLTM</sequence>
<dbReference type="PANTHER" id="PTHR43022:SF1">
    <property type="entry name" value="PROTEIN SMF"/>
    <property type="match status" value="1"/>
</dbReference>
<dbReference type="InterPro" id="IPR003488">
    <property type="entry name" value="DprA"/>
</dbReference>
<feature type="domain" description="Smf/DprA SLOG" evidence="2">
    <location>
        <begin position="86"/>
        <end position="294"/>
    </location>
</feature>
<feature type="domain" description="DprA winged helix" evidence="3">
    <location>
        <begin position="326"/>
        <end position="375"/>
    </location>
</feature>
<dbReference type="InterPro" id="IPR036388">
    <property type="entry name" value="WH-like_DNA-bd_sf"/>
</dbReference>
<name>A0A2T4VXX5_9HYPH</name>
<dbReference type="Gene3D" id="3.40.50.450">
    <property type="match status" value="1"/>
</dbReference>
<comment type="caution">
    <text evidence="4">The sequence shown here is derived from an EMBL/GenBank/DDBJ whole genome shotgun (WGS) entry which is preliminary data.</text>
</comment>
<gene>
    <name evidence="4" type="primary">dprA</name>
    <name evidence="4" type="ORF">C4617_02070</name>
</gene>
<protein>
    <submittedName>
        <fullName evidence="4">DNA-protecting protein DprA</fullName>
    </submittedName>
</protein>
<dbReference type="SUPFAM" id="SSF102405">
    <property type="entry name" value="MCP/YpsA-like"/>
    <property type="match status" value="1"/>
</dbReference>
<accession>A0A2T4VXX5</accession>
<proteinExistence type="inferred from homology"/>
<dbReference type="NCBIfam" id="TIGR00732">
    <property type="entry name" value="dprA"/>
    <property type="match status" value="1"/>
</dbReference>